<dbReference type="AlphaFoldDB" id="A0A4R6IQQ9"/>
<feature type="transmembrane region" description="Helical" evidence="1">
    <location>
        <begin position="13"/>
        <end position="33"/>
    </location>
</feature>
<sequence length="70" mass="8164">MYYWIYIKIFYELGVFTLTPVLIPLSLHVILIFRAFARKFYFPIGIAFFILASLGPDLSKQTITNSEANR</sequence>
<keyword evidence="1" id="KW-1133">Transmembrane helix</keyword>
<keyword evidence="1" id="KW-0812">Transmembrane</keyword>
<comment type="caution">
    <text evidence="2">The sequence shown here is derived from an EMBL/GenBank/DDBJ whole genome shotgun (WGS) entry which is preliminary data.</text>
</comment>
<keyword evidence="3" id="KW-1185">Reference proteome</keyword>
<accession>A0A4R6IQQ9</accession>
<proteinExistence type="predicted"/>
<evidence type="ECO:0000313" key="3">
    <source>
        <dbReference type="Proteomes" id="UP000295499"/>
    </source>
</evidence>
<evidence type="ECO:0000313" key="2">
    <source>
        <dbReference type="EMBL" id="TDO24643.1"/>
    </source>
</evidence>
<gene>
    <name evidence="2" type="ORF">CLV32_0935</name>
</gene>
<dbReference type="EMBL" id="SNWM01000001">
    <property type="protein sequence ID" value="TDO24643.1"/>
    <property type="molecule type" value="Genomic_DNA"/>
</dbReference>
<protein>
    <submittedName>
        <fullName evidence="2">Uncharacterized protein</fullName>
    </submittedName>
</protein>
<dbReference type="Proteomes" id="UP000295499">
    <property type="component" value="Unassembled WGS sequence"/>
</dbReference>
<name>A0A4R6IQQ9_9SPHI</name>
<feature type="transmembrane region" description="Helical" evidence="1">
    <location>
        <begin position="40"/>
        <end position="56"/>
    </location>
</feature>
<reference evidence="2 3" key="1">
    <citation type="submission" date="2019-03" db="EMBL/GenBank/DDBJ databases">
        <title>Genomic Encyclopedia of Archaeal and Bacterial Type Strains, Phase II (KMG-II): from individual species to whole genera.</title>
        <authorList>
            <person name="Goeker M."/>
        </authorList>
    </citation>
    <scope>NUCLEOTIDE SEQUENCE [LARGE SCALE GENOMIC DNA]</scope>
    <source>
        <strain evidence="2 3">DSM 19034</strain>
    </source>
</reference>
<organism evidence="2 3">
    <name type="scientific">Pedobacter duraquae</name>
    <dbReference type="NCBI Taxonomy" id="425511"/>
    <lineage>
        <taxon>Bacteria</taxon>
        <taxon>Pseudomonadati</taxon>
        <taxon>Bacteroidota</taxon>
        <taxon>Sphingobacteriia</taxon>
        <taxon>Sphingobacteriales</taxon>
        <taxon>Sphingobacteriaceae</taxon>
        <taxon>Pedobacter</taxon>
    </lineage>
</organism>
<evidence type="ECO:0000256" key="1">
    <source>
        <dbReference type="SAM" id="Phobius"/>
    </source>
</evidence>
<keyword evidence="1" id="KW-0472">Membrane</keyword>